<evidence type="ECO:0000313" key="2">
    <source>
        <dbReference type="Proteomes" id="UP000581135"/>
    </source>
</evidence>
<evidence type="ECO:0000313" key="1">
    <source>
        <dbReference type="EMBL" id="MBB3066902.1"/>
    </source>
</evidence>
<dbReference type="Pfam" id="PF20319">
    <property type="entry name" value="DUF6614"/>
    <property type="match status" value="1"/>
</dbReference>
<proteinExistence type="predicted"/>
<dbReference type="InterPro" id="IPR046722">
    <property type="entry name" value="DUF6614"/>
</dbReference>
<sequence length="116" mass="13308">MNIYNGWFDLKEGVSDLDFVEALDAYLGALEEDGLIVGWRLMRRKLGLGPSHLGEFHLMMEVAGLAQLDEAFNEVASRRDPVEGLHFEVNRLVKNVTFALYRDFPDPVREHGQERF</sequence>
<accession>A0A839SWM4</accession>
<protein>
    <submittedName>
        <fullName evidence="1">Uncharacterized protein</fullName>
    </submittedName>
</protein>
<dbReference type="AlphaFoldDB" id="A0A839SWM4"/>
<gene>
    <name evidence="1" type="ORF">FHR98_003213</name>
</gene>
<organism evidence="1 2">
    <name type="scientific">Limibacillus halophilus</name>
    <dbReference type="NCBI Taxonomy" id="1579333"/>
    <lineage>
        <taxon>Bacteria</taxon>
        <taxon>Pseudomonadati</taxon>
        <taxon>Pseudomonadota</taxon>
        <taxon>Alphaproteobacteria</taxon>
        <taxon>Rhodospirillales</taxon>
        <taxon>Rhodovibrionaceae</taxon>
        <taxon>Limibacillus</taxon>
    </lineage>
</organism>
<dbReference type="Proteomes" id="UP000581135">
    <property type="component" value="Unassembled WGS sequence"/>
</dbReference>
<reference evidence="1 2" key="1">
    <citation type="submission" date="2020-08" db="EMBL/GenBank/DDBJ databases">
        <title>Genomic Encyclopedia of Type Strains, Phase III (KMG-III): the genomes of soil and plant-associated and newly described type strains.</title>
        <authorList>
            <person name="Whitman W."/>
        </authorList>
    </citation>
    <scope>NUCLEOTIDE SEQUENCE [LARGE SCALE GENOMIC DNA]</scope>
    <source>
        <strain evidence="1 2">CECT 8803</strain>
    </source>
</reference>
<dbReference type="RefSeq" id="WP_183417725.1">
    <property type="nucleotide sequence ID" value="NZ_JACHXA010000011.1"/>
</dbReference>
<dbReference type="EMBL" id="JACHXA010000011">
    <property type="protein sequence ID" value="MBB3066902.1"/>
    <property type="molecule type" value="Genomic_DNA"/>
</dbReference>
<name>A0A839SWM4_9PROT</name>
<keyword evidence="2" id="KW-1185">Reference proteome</keyword>
<comment type="caution">
    <text evidence="1">The sequence shown here is derived from an EMBL/GenBank/DDBJ whole genome shotgun (WGS) entry which is preliminary data.</text>
</comment>